<evidence type="ECO:0000313" key="4">
    <source>
        <dbReference type="EMBL" id="TEB18098.1"/>
    </source>
</evidence>
<name>A0A4Y7S9L3_COPMI</name>
<feature type="region of interest" description="Disordered" evidence="2">
    <location>
        <begin position="850"/>
        <end position="880"/>
    </location>
</feature>
<dbReference type="SUPFAM" id="SSF48452">
    <property type="entry name" value="TPR-like"/>
    <property type="match status" value="2"/>
</dbReference>
<evidence type="ECO:0000256" key="1">
    <source>
        <dbReference type="PROSITE-ProRule" id="PRU00339"/>
    </source>
</evidence>
<feature type="repeat" description="TPR" evidence="1">
    <location>
        <begin position="549"/>
        <end position="582"/>
    </location>
</feature>
<dbReference type="Proteomes" id="UP000298030">
    <property type="component" value="Unassembled WGS sequence"/>
</dbReference>
<dbReference type="PANTHER" id="PTHR19959:SF119">
    <property type="entry name" value="FUNGAL LIPASE-LIKE DOMAIN-CONTAINING PROTEIN"/>
    <property type="match status" value="1"/>
</dbReference>
<dbReference type="EMBL" id="QPFP01000288">
    <property type="protein sequence ID" value="TEB18098.1"/>
    <property type="molecule type" value="Genomic_DNA"/>
</dbReference>
<dbReference type="PANTHER" id="PTHR19959">
    <property type="entry name" value="KINESIN LIGHT CHAIN"/>
    <property type="match status" value="1"/>
</dbReference>
<protein>
    <recommendedName>
        <fullName evidence="3">CHAT domain-containing protein</fullName>
    </recommendedName>
</protein>
<gene>
    <name evidence="4" type="ORF">FA13DRAFT_1804111</name>
</gene>
<dbReference type="Gene3D" id="1.25.40.10">
    <property type="entry name" value="Tetratricopeptide repeat domain"/>
    <property type="match status" value="3"/>
</dbReference>
<keyword evidence="5" id="KW-1185">Reference proteome</keyword>
<evidence type="ECO:0000259" key="3">
    <source>
        <dbReference type="Pfam" id="PF12770"/>
    </source>
</evidence>
<proteinExistence type="predicted"/>
<feature type="domain" description="CHAT" evidence="3">
    <location>
        <begin position="891"/>
        <end position="1186"/>
    </location>
</feature>
<organism evidence="4 5">
    <name type="scientific">Coprinellus micaceus</name>
    <name type="common">Glistening ink-cap mushroom</name>
    <name type="synonym">Coprinus micaceus</name>
    <dbReference type="NCBI Taxonomy" id="71717"/>
    <lineage>
        <taxon>Eukaryota</taxon>
        <taxon>Fungi</taxon>
        <taxon>Dikarya</taxon>
        <taxon>Basidiomycota</taxon>
        <taxon>Agaricomycotina</taxon>
        <taxon>Agaricomycetes</taxon>
        <taxon>Agaricomycetidae</taxon>
        <taxon>Agaricales</taxon>
        <taxon>Agaricineae</taxon>
        <taxon>Psathyrellaceae</taxon>
        <taxon>Coprinellus</taxon>
    </lineage>
</organism>
<dbReference type="STRING" id="71717.A0A4Y7S9L3"/>
<accession>A0A4Y7S9L3</accession>
<dbReference type="PROSITE" id="PS50005">
    <property type="entry name" value="TPR"/>
    <property type="match status" value="1"/>
</dbReference>
<comment type="caution">
    <text evidence="4">The sequence shown here is derived from an EMBL/GenBank/DDBJ whole genome shotgun (WGS) entry which is preliminary data.</text>
</comment>
<dbReference type="InterPro" id="IPR024983">
    <property type="entry name" value="CHAT_dom"/>
</dbReference>
<dbReference type="InterPro" id="IPR011990">
    <property type="entry name" value="TPR-like_helical_dom_sf"/>
</dbReference>
<keyword evidence="1" id="KW-0802">TPR repeat</keyword>
<dbReference type="Pfam" id="PF12770">
    <property type="entry name" value="CHAT"/>
    <property type="match status" value="1"/>
</dbReference>
<dbReference type="SMART" id="SM00028">
    <property type="entry name" value="TPR"/>
    <property type="match status" value="2"/>
</dbReference>
<evidence type="ECO:0000313" key="5">
    <source>
        <dbReference type="Proteomes" id="UP000298030"/>
    </source>
</evidence>
<dbReference type="OrthoDB" id="9991317at2759"/>
<sequence length="1187" mass="131534">MELTPSDDEALPRRMGNLGLSLMLRFERLNHPRDIHEAVAILRRLVGVIPDTHPDFPLHAGTLGSAMQDQFQVTGKLSDIDEGILWSKKAASLTPEDKPEHAQWLGNLGNALNVRFQHTGDLDDNAQAILAQRTAVSLIPKEDTSLPTGLNLLGLSLWSRFERTRTTSDIDQAIDALERAVRLTSDHSVDLPTFLGNLGGALACRFDHLGSRLDLSQGIVTLEKAVTITPEDSPELPALLHNLSGCLNTRYESTGQGSDVDKAISVAQKAVELSPEEHVDLPMSYTNLGSAHLARFISTANADDLDRCISSYRKATQLTSEGHPLLPERLHDLGSALHTHWRSSKCDSSLQEAVSVMKACLQLLPESHTRYPRILTDYELALFEMTSDLVHLSGGVLAAQQAVHRCPETHVSLPSKLSVLGSALCSRYVNAGNYDDINESVTALRRAVGLTHEGHSSRPTRLGELGSSLTFRFESTHEETDLSEAISLQREAVRLIHSTHPSLPGELAGLGISLMRLFEISTDKKDIIEAIEVQQKAIKLTAPDHARVAVLLHNLGVSFAKADDIDRAIDTFREAIHIIPDTHVVLCRVHKNLGNALWRRYTVKKEPEDADNCIYHYKFASNFRFNPPQPRLEAAKNWTAKLKYYLPESEEVISAFDVSVRLVTTVAGLEQTTRRRFAFLQEISGIPLDAAATALRHGRLDKAVEWLEQGRCLVALADELTRVSKALESSASESRIIRFDMTIPEKLTIEQAAKRQMDLATKWVSLLEEARAIPGFEMFLQPAPLASLCGRLPPMGFVIMLTVNEDRCDAIALSFKQEDTRHISLPRFTLSKAKQYRRILGMRLAAHDLRKRSSGEPQDLATEEPFTQESVERDAGKFRRSRTSAEDNIQQLLRGLWTDIVQPILTTLGIPKHDDSLGHAHPRIWWCPTGPLSFLPLHAAGIYEGLDSESALDYAASSYTPTVSLLTRRVRDDGPIDEDIGGLFLTNHPKAPGYPAIPGTTREVQTIYERVEGMGIRAMKAEGDALSVDDCLRYMEEFSCIHLACHGSQDASDPLRSRFRFHNGTLDLDTISRRDLKNADLAFLSACETSMGEATLPDEAVHLAAGMLAAGYRRVVGTMWSIGDKHAPDVSIDFYNYLWGHGEGGDAKFDGSLSAHALHHATQNLRHNLDNCEKSLLTWIPYVHFGY</sequence>
<reference evidence="4 5" key="1">
    <citation type="journal article" date="2019" name="Nat. Ecol. Evol.">
        <title>Megaphylogeny resolves global patterns of mushroom evolution.</title>
        <authorList>
            <person name="Varga T."/>
            <person name="Krizsan K."/>
            <person name="Foldi C."/>
            <person name="Dima B."/>
            <person name="Sanchez-Garcia M."/>
            <person name="Sanchez-Ramirez S."/>
            <person name="Szollosi G.J."/>
            <person name="Szarkandi J.G."/>
            <person name="Papp V."/>
            <person name="Albert L."/>
            <person name="Andreopoulos W."/>
            <person name="Angelini C."/>
            <person name="Antonin V."/>
            <person name="Barry K.W."/>
            <person name="Bougher N.L."/>
            <person name="Buchanan P."/>
            <person name="Buyck B."/>
            <person name="Bense V."/>
            <person name="Catcheside P."/>
            <person name="Chovatia M."/>
            <person name="Cooper J."/>
            <person name="Damon W."/>
            <person name="Desjardin D."/>
            <person name="Finy P."/>
            <person name="Geml J."/>
            <person name="Haridas S."/>
            <person name="Hughes K."/>
            <person name="Justo A."/>
            <person name="Karasinski D."/>
            <person name="Kautmanova I."/>
            <person name="Kiss B."/>
            <person name="Kocsube S."/>
            <person name="Kotiranta H."/>
            <person name="LaButti K.M."/>
            <person name="Lechner B.E."/>
            <person name="Liimatainen K."/>
            <person name="Lipzen A."/>
            <person name="Lukacs Z."/>
            <person name="Mihaltcheva S."/>
            <person name="Morgado L.N."/>
            <person name="Niskanen T."/>
            <person name="Noordeloos M.E."/>
            <person name="Ohm R.A."/>
            <person name="Ortiz-Santana B."/>
            <person name="Ovrebo C."/>
            <person name="Racz N."/>
            <person name="Riley R."/>
            <person name="Savchenko A."/>
            <person name="Shiryaev A."/>
            <person name="Soop K."/>
            <person name="Spirin V."/>
            <person name="Szebenyi C."/>
            <person name="Tomsovsky M."/>
            <person name="Tulloss R.E."/>
            <person name="Uehling J."/>
            <person name="Grigoriev I.V."/>
            <person name="Vagvolgyi C."/>
            <person name="Papp T."/>
            <person name="Martin F.M."/>
            <person name="Miettinen O."/>
            <person name="Hibbett D.S."/>
            <person name="Nagy L.G."/>
        </authorList>
    </citation>
    <scope>NUCLEOTIDE SEQUENCE [LARGE SCALE GENOMIC DNA]</scope>
    <source>
        <strain evidence="4 5">FP101781</strain>
    </source>
</reference>
<dbReference type="AlphaFoldDB" id="A0A4Y7S9L3"/>
<evidence type="ECO:0000256" key="2">
    <source>
        <dbReference type="SAM" id="MobiDB-lite"/>
    </source>
</evidence>
<dbReference type="InterPro" id="IPR019734">
    <property type="entry name" value="TPR_rpt"/>
</dbReference>